<dbReference type="Gene3D" id="1.20.1280.50">
    <property type="match status" value="1"/>
</dbReference>
<dbReference type="PANTHER" id="PTHR14381">
    <property type="entry name" value="DACTYLIN"/>
    <property type="match status" value="1"/>
</dbReference>
<dbReference type="PANTHER" id="PTHR14381:SF1">
    <property type="entry name" value="F-BOX_WD REPEAT-CONTAINING PROTEIN 4"/>
    <property type="match status" value="1"/>
</dbReference>
<organism evidence="2 3">
    <name type="scientific">Odobenus rosmarus divergens</name>
    <name type="common">Pacific walrus</name>
    <dbReference type="NCBI Taxonomy" id="9708"/>
    <lineage>
        <taxon>Eukaryota</taxon>
        <taxon>Metazoa</taxon>
        <taxon>Chordata</taxon>
        <taxon>Craniata</taxon>
        <taxon>Vertebrata</taxon>
        <taxon>Euteleostomi</taxon>
        <taxon>Mammalia</taxon>
        <taxon>Eutheria</taxon>
        <taxon>Laurasiatheria</taxon>
        <taxon>Carnivora</taxon>
        <taxon>Caniformia</taxon>
        <taxon>Pinnipedia</taxon>
        <taxon>Odobenidae</taxon>
        <taxon>Odobenus</taxon>
    </lineage>
</organism>
<dbReference type="Pfam" id="PF12937">
    <property type="entry name" value="F-box-like"/>
    <property type="match status" value="1"/>
</dbReference>
<dbReference type="GO" id="GO:0031146">
    <property type="term" value="P:SCF-dependent proteasomal ubiquitin-dependent protein catabolic process"/>
    <property type="evidence" value="ECO:0007669"/>
    <property type="project" value="TreeGrafter"/>
</dbReference>
<dbReference type="RefSeq" id="XP_004396133.1">
    <property type="nucleotide sequence ID" value="XM_004396076.1"/>
</dbReference>
<sequence>MASWLPETLFEIVGQGPAPSKDYYQLLVTRSQVIFRWWKISLRSEYRSTKPGEAKESHEEFLENSHLQVQIALIFGARILDYVFNLCEGKFDFLEQLSDNLLLNIISYLDLEDIARLSQTSRRFAQLCMSDELWEKVVQSACDTITPDMRALATDIGWRQMFFTNKLQLQRQLRKRKQRQESQGNTTSVKSSAVGFLADEEPVRVVSGCSPSKEQRFNWRESRAAFATQEGLCQGDTGDCRQTGGGTHFCTDPAALFLPEVRNLTQGQNID</sequence>
<dbReference type="SUPFAM" id="SSF81383">
    <property type="entry name" value="F-box domain"/>
    <property type="match status" value="1"/>
</dbReference>
<dbReference type="SMART" id="SM00256">
    <property type="entry name" value="FBOX"/>
    <property type="match status" value="1"/>
</dbReference>
<evidence type="ECO:0000259" key="1">
    <source>
        <dbReference type="PROSITE" id="PS50181"/>
    </source>
</evidence>
<dbReference type="CDD" id="cd22106">
    <property type="entry name" value="F-box_FBXO36"/>
    <property type="match status" value="1"/>
</dbReference>
<evidence type="ECO:0000313" key="2">
    <source>
        <dbReference type="Proteomes" id="UP000245340"/>
    </source>
</evidence>
<dbReference type="InterPro" id="IPR052301">
    <property type="entry name" value="SCF_F-box/WD-repeat"/>
</dbReference>
<dbReference type="Proteomes" id="UP000245340">
    <property type="component" value="Unplaced"/>
</dbReference>
<name>A0A9B0GB89_ODORO</name>
<protein>
    <submittedName>
        <fullName evidence="3">F-box only protein 36</fullName>
    </submittedName>
</protein>
<accession>A0A9B0GB89</accession>
<dbReference type="InterPro" id="IPR036047">
    <property type="entry name" value="F-box-like_dom_sf"/>
</dbReference>
<reference evidence="3" key="1">
    <citation type="submission" date="2025-08" db="UniProtKB">
        <authorList>
            <consortium name="RefSeq"/>
        </authorList>
    </citation>
    <scope>IDENTIFICATION</scope>
</reference>
<dbReference type="GO" id="GO:0019005">
    <property type="term" value="C:SCF ubiquitin ligase complex"/>
    <property type="evidence" value="ECO:0007669"/>
    <property type="project" value="TreeGrafter"/>
</dbReference>
<dbReference type="AlphaFoldDB" id="A0A9B0GB89"/>
<feature type="domain" description="F-box" evidence="1">
    <location>
        <begin position="91"/>
        <end position="137"/>
    </location>
</feature>
<gene>
    <name evidence="3" type="primary">FBXO36</name>
</gene>
<evidence type="ECO:0000313" key="3">
    <source>
        <dbReference type="RefSeq" id="XP_004396133.1"/>
    </source>
</evidence>
<proteinExistence type="predicted"/>
<dbReference type="InterPro" id="IPR001810">
    <property type="entry name" value="F-box_dom"/>
</dbReference>
<keyword evidence="2" id="KW-1185">Reference proteome</keyword>
<dbReference type="PROSITE" id="PS50181">
    <property type="entry name" value="FBOX"/>
    <property type="match status" value="1"/>
</dbReference>